<gene>
    <name evidence="1" type="ORF">SAMD00020551_2787</name>
</gene>
<reference evidence="1 2" key="1">
    <citation type="submission" date="2013-06" db="EMBL/GenBank/DDBJ databases">
        <title>Whole genome shotgun sequence of Bacillus selenatarsenatis SF-1.</title>
        <authorList>
            <person name="Kuroda M."/>
            <person name="Sei K."/>
            <person name="Yamashita M."/>
            <person name="Ike M."/>
        </authorList>
    </citation>
    <scope>NUCLEOTIDE SEQUENCE [LARGE SCALE GENOMIC DNA]</scope>
    <source>
        <strain evidence="1 2">SF-1</strain>
    </source>
</reference>
<dbReference type="InterPro" id="IPR024987">
    <property type="entry name" value="DUF3889"/>
</dbReference>
<evidence type="ECO:0000313" key="2">
    <source>
        <dbReference type="Proteomes" id="UP000031014"/>
    </source>
</evidence>
<dbReference type="Proteomes" id="UP000031014">
    <property type="component" value="Unassembled WGS sequence"/>
</dbReference>
<comment type="caution">
    <text evidence="1">The sequence shown here is derived from an EMBL/GenBank/DDBJ whole genome shotgun (WGS) entry which is preliminary data.</text>
</comment>
<dbReference type="EMBL" id="BASE01000064">
    <property type="protein sequence ID" value="GAM14634.1"/>
    <property type="molecule type" value="Genomic_DNA"/>
</dbReference>
<dbReference type="Pfam" id="PF13028">
    <property type="entry name" value="DUF3889"/>
    <property type="match status" value="1"/>
</dbReference>
<dbReference type="AlphaFoldDB" id="A0A0A8X5T2"/>
<dbReference type="Gene3D" id="3.10.450.390">
    <property type="entry name" value="Protein of unknown function DUF3889"/>
    <property type="match status" value="1"/>
</dbReference>
<dbReference type="STRING" id="1321606.SAMD00020551_2787"/>
<keyword evidence="2" id="KW-1185">Reference proteome</keyword>
<sequence>MKKYFFAITVFLILLMGIQGGDINAQTPDYEKYGKIATAVINEEFPDETVRNYKYTGRKQIDDRQVLDSFQYKVRVNRKPAIITVQVAHDVKSDRLLSLSVTEQLQQ</sequence>
<protein>
    <recommendedName>
        <fullName evidence="3">DUF3889 domain-containing protein</fullName>
    </recommendedName>
</protein>
<organism evidence="1 2">
    <name type="scientific">Mesobacillus selenatarsenatis (strain DSM 18680 / JCM 14380 / FERM P-15431 / SF-1)</name>
    <dbReference type="NCBI Taxonomy" id="1321606"/>
    <lineage>
        <taxon>Bacteria</taxon>
        <taxon>Bacillati</taxon>
        <taxon>Bacillota</taxon>
        <taxon>Bacilli</taxon>
        <taxon>Bacillales</taxon>
        <taxon>Bacillaceae</taxon>
        <taxon>Mesobacillus</taxon>
    </lineage>
</organism>
<evidence type="ECO:0000313" key="1">
    <source>
        <dbReference type="EMBL" id="GAM14634.1"/>
    </source>
</evidence>
<proteinExistence type="predicted"/>
<accession>A0A0A8X5T2</accession>
<name>A0A0A8X5T2_MESS1</name>
<evidence type="ECO:0008006" key="3">
    <source>
        <dbReference type="Google" id="ProtNLM"/>
    </source>
</evidence>